<protein>
    <submittedName>
        <fullName evidence="1">Uncharacterized protein</fullName>
    </submittedName>
</protein>
<dbReference type="EMBL" id="WIQW01000011">
    <property type="protein sequence ID" value="KAF3107132.1"/>
    <property type="molecule type" value="Genomic_DNA"/>
</dbReference>
<name>A0A7C8NTM7_ORBOL</name>
<gene>
    <name evidence="1" type="ORF">TWF102_000965</name>
</gene>
<dbReference type="Proteomes" id="UP000475325">
    <property type="component" value="Unassembled WGS sequence"/>
</dbReference>
<evidence type="ECO:0000313" key="2">
    <source>
        <dbReference type="Proteomes" id="UP000475325"/>
    </source>
</evidence>
<comment type="caution">
    <text evidence="1">The sequence shown here is derived from an EMBL/GenBank/DDBJ whole genome shotgun (WGS) entry which is preliminary data.</text>
</comment>
<reference evidence="1 2" key="1">
    <citation type="submission" date="2019-06" db="EMBL/GenBank/DDBJ databases">
        <authorList>
            <person name="Palmer J.M."/>
        </authorList>
    </citation>
    <scope>NUCLEOTIDE SEQUENCE [LARGE SCALE GENOMIC DNA]</scope>
    <source>
        <strain evidence="1 2">TWF102</strain>
    </source>
</reference>
<organism evidence="1 2">
    <name type="scientific">Orbilia oligospora</name>
    <name type="common">Nematode-trapping fungus</name>
    <name type="synonym">Arthrobotrys oligospora</name>
    <dbReference type="NCBI Taxonomy" id="2813651"/>
    <lineage>
        <taxon>Eukaryota</taxon>
        <taxon>Fungi</taxon>
        <taxon>Dikarya</taxon>
        <taxon>Ascomycota</taxon>
        <taxon>Pezizomycotina</taxon>
        <taxon>Orbiliomycetes</taxon>
        <taxon>Orbiliales</taxon>
        <taxon>Orbiliaceae</taxon>
        <taxon>Orbilia</taxon>
    </lineage>
</organism>
<sequence length="84" mass="9542">MDWGNEMRPNQFTVTSVQLQLSQRHFLLHQRAFELENPTLTDNPYEEFWVTIGTKMLKLVFGTEGEAYPIALALGVLTQVAGMA</sequence>
<accession>A0A7C8NTM7</accession>
<dbReference type="AlphaFoldDB" id="A0A7C8NTM7"/>
<evidence type="ECO:0000313" key="1">
    <source>
        <dbReference type="EMBL" id="KAF3107132.1"/>
    </source>
</evidence>
<proteinExistence type="predicted"/>